<dbReference type="InterPro" id="IPR002508">
    <property type="entry name" value="MurNAc-LAA_cat"/>
</dbReference>
<dbReference type="Gene3D" id="3.40.630.40">
    <property type="entry name" value="Zn-dependent exopeptidases"/>
    <property type="match status" value="1"/>
</dbReference>
<feature type="domain" description="MurNAc-LAA" evidence="2">
    <location>
        <begin position="64"/>
        <end position="176"/>
    </location>
</feature>
<evidence type="ECO:0000259" key="2">
    <source>
        <dbReference type="SMART" id="SM00646"/>
    </source>
</evidence>
<accession>A0A4R3KKP9</accession>
<dbReference type="GO" id="GO:0008745">
    <property type="term" value="F:N-acetylmuramoyl-L-alanine amidase activity"/>
    <property type="evidence" value="ECO:0007669"/>
    <property type="project" value="InterPro"/>
</dbReference>
<keyword evidence="1" id="KW-0378">Hydrolase</keyword>
<dbReference type="Proteomes" id="UP000295788">
    <property type="component" value="Unassembled WGS sequence"/>
</dbReference>
<reference evidence="3 4" key="1">
    <citation type="submission" date="2019-03" db="EMBL/GenBank/DDBJ databases">
        <title>Genomic Encyclopedia of Type Strains, Phase IV (KMG-IV): sequencing the most valuable type-strain genomes for metagenomic binning, comparative biology and taxonomic classification.</title>
        <authorList>
            <person name="Goeker M."/>
        </authorList>
    </citation>
    <scope>NUCLEOTIDE SEQUENCE [LARGE SCALE GENOMIC DNA]</scope>
    <source>
        <strain evidence="3 4">DSM 23802</strain>
    </source>
</reference>
<dbReference type="AlphaFoldDB" id="A0A4R3KKP9"/>
<proteinExistence type="predicted"/>
<dbReference type="SMART" id="SM00646">
    <property type="entry name" value="Ami_3"/>
    <property type="match status" value="1"/>
</dbReference>
<evidence type="ECO:0000313" key="3">
    <source>
        <dbReference type="EMBL" id="TCS84465.1"/>
    </source>
</evidence>
<evidence type="ECO:0000313" key="4">
    <source>
        <dbReference type="Proteomes" id="UP000295788"/>
    </source>
</evidence>
<organism evidence="3 4">
    <name type="scientific">Tepidibacillus fermentans</name>
    <dbReference type="NCBI Taxonomy" id="1281767"/>
    <lineage>
        <taxon>Bacteria</taxon>
        <taxon>Bacillati</taxon>
        <taxon>Bacillota</taxon>
        <taxon>Bacilli</taxon>
        <taxon>Bacillales</taxon>
        <taxon>Bacillaceae</taxon>
        <taxon>Tepidibacillus</taxon>
    </lineage>
</organism>
<protein>
    <submittedName>
        <fullName evidence="3">N-acetylmuramoyl-L-alanine amidase</fullName>
    </submittedName>
</protein>
<dbReference type="InterPro" id="IPR050695">
    <property type="entry name" value="N-acetylmuramoyl_amidase_3"/>
</dbReference>
<dbReference type="EMBL" id="SMAB01000001">
    <property type="protein sequence ID" value="TCS84465.1"/>
    <property type="molecule type" value="Genomic_DNA"/>
</dbReference>
<evidence type="ECO:0000256" key="1">
    <source>
        <dbReference type="ARBA" id="ARBA00022801"/>
    </source>
</evidence>
<name>A0A4R3KKP9_9BACI</name>
<keyword evidence="4" id="KW-1185">Reference proteome</keyword>
<dbReference type="OrthoDB" id="9763643at2"/>
<comment type="caution">
    <text evidence="3">The sequence shown here is derived from an EMBL/GenBank/DDBJ whole genome shotgun (WGS) entry which is preliminary data.</text>
</comment>
<sequence>MAYLVALDYGHGGSDSGASANGLVEKVLNRKIGYQVRDLLIYNGIQVVELADDENTYVSLQERSNKANKSGAHIVVSMHNNAGGGEGAEIIYSIVGGKGKELAEKLQTEISKHQVFRKIYTRVGANGRDYYHMIRETKAPAVIIEYGFVDNVNDVQRLKNPAFLETMAKDTVRGICNYFGVVYKEPQPKQNDEDEKPTDSDPLDGIVHRDIVDGTQVGAFDNPESIADLVVKYVSQGKKNIVIQRV</sequence>
<dbReference type="CDD" id="cd02696">
    <property type="entry name" value="MurNAc-LAA"/>
    <property type="match status" value="1"/>
</dbReference>
<gene>
    <name evidence="3" type="ORF">EDD72_101129</name>
</gene>
<dbReference type="GO" id="GO:0030288">
    <property type="term" value="C:outer membrane-bounded periplasmic space"/>
    <property type="evidence" value="ECO:0007669"/>
    <property type="project" value="TreeGrafter"/>
</dbReference>
<dbReference type="PANTHER" id="PTHR30404">
    <property type="entry name" value="N-ACETYLMURAMOYL-L-ALANINE AMIDASE"/>
    <property type="match status" value="1"/>
</dbReference>
<dbReference type="GO" id="GO:0009253">
    <property type="term" value="P:peptidoglycan catabolic process"/>
    <property type="evidence" value="ECO:0007669"/>
    <property type="project" value="InterPro"/>
</dbReference>
<dbReference type="SUPFAM" id="SSF53187">
    <property type="entry name" value="Zn-dependent exopeptidases"/>
    <property type="match status" value="1"/>
</dbReference>
<dbReference type="PANTHER" id="PTHR30404:SF0">
    <property type="entry name" value="N-ACETYLMURAMOYL-L-ALANINE AMIDASE AMIC"/>
    <property type="match status" value="1"/>
</dbReference>
<dbReference type="RefSeq" id="WP_132766703.1">
    <property type="nucleotide sequence ID" value="NZ_SMAB01000001.1"/>
</dbReference>
<dbReference type="Pfam" id="PF01520">
    <property type="entry name" value="Amidase_3"/>
    <property type="match status" value="1"/>
</dbReference>